<keyword evidence="2" id="KW-1185">Reference proteome</keyword>
<reference evidence="1" key="1">
    <citation type="submission" date="2023-07" db="EMBL/GenBank/DDBJ databases">
        <title>draft genome sequence of fig (Ficus carica).</title>
        <authorList>
            <person name="Takahashi T."/>
            <person name="Nishimura K."/>
        </authorList>
    </citation>
    <scope>NUCLEOTIDE SEQUENCE</scope>
</reference>
<evidence type="ECO:0000313" key="1">
    <source>
        <dbReference type="EMBL" id="GMN51206.1"/>
    </source>
</evidence>
<proteinExistence type="predicted"/>
<organism evidence="1 2">
    <name type="scientific">Ficus carica</name>
    <name type="common">Common fig</name>
    <dbReference type="NCBI Taxonomy" id="3494"/>
    <lineage>
        <taxon>Eukaryota</taxon>
        <taxon>Viridiplantae</taxon>
        <taxon>Streptophyta</taxon>
        <taxon>Embryophyta</taxon>
        <taxon>Tracheophyta</taxon>
        <taxon>Spermatophyta</taxon>
        <taxon>Magnoliopsida</taxon>
        <taxon>eudicotyledons</taxon>
        <taxon>Gunneridae</taxon>
        <taxon>Pentapetalae</taxon>
        <taxon>rosids</taxon>
        <taxon>fabids</taxon>
        <taxon>Rosales</taxon>
        <taxon>Moraceae</taxon>
        <taxon>Ficeae</taxon>
        <taxon>Ficus</taxon>
    </lineage>
</organism>
<gene>
    <name evidence="1" type="ORF">TIFTF001_020361</name>
</gene>
<protein>
    <submittedName>
        <fullName evidence="1">Uncharacterized protein</fullName>
    </submittedName>
</protein>
<dbReference type="Proteomes" id="UP001187192">
    <property type="component" value="Unassembled WGS sequence"/>
</dbReference>
<sequence length="78" mass="8421">MASTGISAKKQTEREDVVGALEVELCAIQLALDSAKELGWWPLLAESDASVAVRIEHCNRSPPAPPWPEWSECTASSV</sequence>
<comment type="caution">
    <text evidence="1">The sequence shown here is derived from an EMBL/GenBank/DDBJ whole genome shotgun (WGS) entry which is preliminary data.</text>
</comment>
<accession>A0AA88DCH5</accession>
<name>A0AA88DCH5_FICCA</name>
<evidence type="ECO:0000313" key="2">
    <source>
        <dbReference type="Proteomes" id="UP001187192"/>
    </source>
</evidence>
<dbReference type="EMBL" id="BTGU01000036">
    <property type="protein sequence ID" value="GMN51206.1"/>
    <property type="molecule type" value="Genomic_DNA"/>
</dbReference>
<dbReference type="AlphaFoldDB" id="A0AA88DCH5"/>